<proteinExistence type="predicted"/>
<sequence length="91" mass="10537">QIMTTRRMKTHTETTTTSLLRVTESSPHLLCLPSVGGSTWTKVENIPFGRPKSRFVQEKPPNSFPLSPSIWDVITETTLTQMFLMMMRRRR</sequence>
<reference evidence="1" key="2">
    <citation type="submission" date="2016-06" db="EMBL/GenBank/DDBJ databases">
        <title>The genome of a short-lived fish provides insights into sex chromosome evolution and the genetic control of aging.</title>
        <authorList>
            <person name="Reichwald K."/>
            <person name="Felder M."/>
            <person name="Petzold A."/>
            <person name="Koch P."/>
            <person name="Groth M."/>
            <person name="Platzer M."/>
        </authorList>
    </citation>
    <scope>NUCLEOTIDE SEQUENCE</scope>
    <source>
        <tissue evidence="1">Brain</tissue>
    </source>
</reference>
<feature type="non-terminal residue" evidence="1">
    <location>
        <position position="1"/>
    </location>
</feature>
<name>A0A1A8GUX9_9TELE</name>
<dbReference type="EMBL" id="HAEC01006696">
    <property type="protein sequence ID" value="SBQ74834.1"/>
    <property type="molecule type" value="Transcribed_RNA"/>
</dbReference>
<accession>A0A1A8GUX9</accession>
<feature type="non-terminal residue" evidence="1">
    <location>
        <position position="91"/>
    </location>
</feature>
<organism evidence="1">
    <name type="scientific">Nothobranchius korthausae</name>
    <dbReference type="NCBI Taxonomy" id="1143690"/>
    <lineage>
        <taxon>Eukaryota</taxon>
        <taxon>Metazoa</taxon>
        <taxon>Chordata</taxon>
        <taxon>Craniata</taxon>
        <taxon>Vertebrata</taxon>
        <taxon>Euteleostomi</taxon>
        <taxon>Actinopterygii</taxon>
        <taxon>Neopterygii</taxon>
        <taxon>Teleostei</taxon>
        <taxon>Neoteleostei</taxon>
        <taxon>Acanthomorphata</taxon>
        <taxon>Ovalentaria</taxon>
        <taxon>Atherinomorphae</taxon>
        <taxon>Cyprinodontiformes</taxon>
        <taxon>Nothobranchiidae</taxon>
        <taxon>Nothobranchius</taxon>
    </lineage>
</organism>
<gene>
    <name evidence="1" type="primary">Nfu_g_1_012580</name>
</gene>
<dbReference type="AlphaFoldDB" id="A0A1A8GUX9"/>
<reference evidence="1" key="1">
    <citation type="submission" date="2016-05" db="EMBL/GenBank/DDBJ databases">
        <authorList>
            <person name="Lavstsen T."/>
            <person name="Jespersen J.S."/>
        </authorList>
    </citation>
    <scope>NUCLEOTIDE SEQUENCE</scope>
    <source>
        <tissue evidence="1">Brain</tissue>
    </source>
</reference>
<protein>
    <submittedName>
        <fullName evidence="1">Uncharacterized protein</fullName>
    </submittedName>
</protein>
<evidence type="ECO:0000313" key="1">
    <source>
        <dbReference type="EMBL" id="SBQ74834.1"/>
    </source>
</evidence>